<dbReference type="Gene3D" id="3.90.1590.10">
    <property type="entry name" value="glutathione-dependent formaldehyde- activating enzyme (gfa)"/>
    <property type="match status" value="1"/>
</dbReference>
<evidence type="ECO:0000256" key="1">
    <source>
        <dbReference type="ARBA" id="ARBA00005495"/>
    </source>
</evidence>
<name>A0A6N6JGS4_9RHOB</name>
<protein>
    <submittedName>
        <fullName evidence="6">Aldehyde-activating protein</fullName>
    </submittedName>
</protein>
<keyword evidence="2" id="KW-0479">Metal-binding</keyword>
<dbReference type="AlphaFoldDB" id="A0A6N6JGS4"/>
<comment type="caution">
    <text evidence="6">The sequence shown here is derived from an EMBL/GenBank/DDBJ whole genome shotgun (WGS) entry which is preliminary data.</text>
</comment>
<dbReference type="PROSITE" id="PS51891">
    <property type="entry name" value="CENP_V_GFA"/>
    <property type="match status" value="1"/>
</dbReference>
<keyword evidence="4" id="KW-0456">Lyase</keyword>
<dbReference type="SUPFAM" id="SSF51316">
    <property type="entry name" value="Mss4-like"/>
    <property type="match status" value="1"/>
</dbReference>
<keyword evidence="7" id="KW-1185">Reference proteome</keyword>
<dbReference type="InterPro" id="IPR011057">
    <property type="entry name" value="Mss4-like_sf"/>
</dbReference>
<evidence type="ECO:0000313" key="7">
    <source>
        <dbReference type="Proteomes" id="UP000436822"/>
    </source>
</evidence>
<accession>A0A6N6JGS4</accession>
<keyword evidence="3" id="KW-0862">Zinc</keyword>
<dbReference type="InterPro" id="IPR006913">
    <property type="entry name" value="CENP-V/GFA"/>
</dbReference>
<sequence length="149" mass="16139">MSDAVTGGCLCGAVRYTLSKKPDAFGACHCNMCRRWTGGIELGVQVMPGDITFDDETHIKPFKSSDWAERAFCDTCGTSLYWRLTAPGAMHGMMALSAGSLDSLEGMVLDHEVYVDHKPAAYEFAGDRKQMTEADVMAMVQGSLEGDAQ</sequence>
<evidence type="ECO:0000313" key="6">
    <source>
        <dbReference type="EMBL" id="GFE64589.1"/>
    </source>
</evidence>
<dbReference type="GO" id="GO:0016846">
    <property type="term" value="F:carbon-sulfur lyase activity"/>
    <property type="evidence" value="ECO:0007669"/>
    <property type="project" value="InterPro"/>
</dbReference>
<comment type="similarity">
    <text evidence="1">Belongs to the Gfa family.</text>
</comment>
<dbReference type="RefSeq" id="WP_159805892.1">
    <property type="nucleotide sequence ID" value="NZ_BLJE01000002.1"/>
</dbReference>
<gene>
    <name evidence="6" type="ORF">KIN_16630</name>
</gene>
<dbReference type="GO" id="GO:0046872">
    <property type="term" value="F:metal ion binding"/>
    <property type="evidence" value="ECO:0007669"/>
    <property type="project" value="UniProtKB-KW"/>
</dbReference>
<feature type="domain" description="CENP-V/GFA" evidence="5">
    <location>
        <begin position="5"/>
        <end position="123"/>
    </location>
</feature>
<evidence type="ECO:0000256" key="2">
    <source>
        <dbReference type="ARBA" id="ARBA00022723"/>
    </source>
</evidence>
<proteinExistence type="inferred from homology"/>
<dbReference type="OrthoDB" id="9807246at2"/>
<dbReference type="EMBL" id="BLJE01000002">
    <property type="protein sequence ID" value="GFE64589.1"/>
    <property type="molecule type" value="Genomic_DNA"/>
</dbReference>
<dbReference type="PANTHER" id="PTHR33337:SF40">
    <property type="entry name" value="CENP-V_GFA DOMAIN-CONTAINING PROTEIN-RELATED"/>
    <property type="match status" value="1"/>
</dbReference>
<organism evidence="6 7">
    <name type="scientific">Litoreibacter roseus</name>
    <dbReference type="NCBI Taxonomy" id="2601869"/>
    <lineage>
        <taxon>Bacteria</taxon>
        <taxon>Pseudomonadati</taxon>
        <taxon>Pseudomonadota</taxon>
        <taxon>Alphaproteobacteria</taxon>
        <taxon>Rhodobacterales</taxon>
        <taxon>Roseobacteraceae</taxon>
        <taxon>Litoreibacter</taxon>
    </lineage>
</organism>
<reference evidence="6 7" key="1">
    <citation type="submission" date="2019-12" db="EMBL/GenBank/DDBJ databases">
        <title>Litoreibacter badius sp. nov., a novel bacteriochlorophyll a-containing bacterium in the genus Litoreibacter.</title>
        <authorList>
            <person name="Kanamuro M."/>
            <person name="Takabe Y."/>
            <person name="Mori K."/>
            <person name="Takaichi S."/>
            <person name="Hanada S."/>
        </authorList>
    </citation>
    <scope>NUCLEOTIDE SEQUENCE [LARGE SCALE GENOMIC DNA]</scope>
    <source>
        <strain evidence="6 7">K6</strain>
    </source>
</reference>
<evidence type="ECO:0000256" key="4">
    <source>
        <dbReference type="ARBA" id="ARBA00023239"/>
    </source>
</evidence>
<dbReference type="Pfam" id="PF04828">
    <property type="entry name" value="GFA"/>
    <property type="match status" value="1"/>
</dbReference>
<evidence type="ECO:0000256" key="3">
    <source>
        <dbReference type="ARBA" id="ARBA00022833"/>
    </source>
</evidence>
<evidence type="ECO:0000259" key="5">
    <source>
        <dbReference type="PROSITE" id="PS51891"/>
    </source>
</evidence>
<dbReference type="Proteomes" id="UP000436822">
    <property type="component" value="Unassembled WGS sequence"/>
</dbReference>
<dbReference type="PANTHER" id="PTHR33337">
    <property type="entry name" value="GFA DOMAIN-CONTAINING PROTEIN"/>
    <property type="match status" value="1"/>
</dbReference>